<reference evidence="1" key="2">
    <citation type="submission" date="2023-05" db="EMBL/GenBank/DDBJ databases">
        <authorList>
            <consortium name="Lawrence Berkeley National Laboratory"/>
            <person name="Steindorff A."/>
            <person name="Hensen N."/>
            <person name="Bonometti L."/>
            <person name="Westerberg I."/>
            <person name="Brannstrom I.O."/>
            <person name="Guillou S."/>
            <person name="Cros-Aarteil S."/>
            <person name="Calhoun S."/>
            <person name="Haridas S."/>
            <person name="Kuo A."/>
            <person name="Mondo S."/>
            <person name="Pangilinan J."/>
            <person name="Riley R."/>
            <person name="Labutti K."/>
            <person name="Andreopoulos B."/>
            <person name="Lipzen A."/>
            <person name="Chen C."/>
            <person name="Yanf M."/>
            <person name="Daum C."/>
            <person name="Ng V."/>
            <person name="Clum A."/>
            <person name="Ohm R."/>
            <person name="Martin F."/>
            <person name="Silar P."/>
            <person name="Natvig D."/>
            <person name="Lalanne C."/>
            <person name="Gautier V."/>
            <person name="Ament-Velasquez S.L."/>
            <person name="Kruys A."/>
            <person name="Hutchinson M.I."/>
            <person name="Powell A.J."/>
            <person name="Barry K."/>
            <person name="Miller A.N."/>
            <person name="Grigoriev I.V."/>
            <person name="Debuchy R."/>
            <person name="Gladieux P."/>
            <person name="Thoren M.H."/>
            <person name="Johannesson H."/>
        </authorList>
    </citation>
    <scope>NUCLEOTIDE SEQUENCE</scope>
    <source>
        <strain evidence="1">CBS 315.58</strain>
    </source>
</reference>
<dbReference type="AlphaFoldDB" id="A0AAN6XRF0"/>
<gene>
    <name evidence="1" type="ORF">QBC40DRAFT_271122</name>
</gene>
<dbReference type="InterPro" id="IPR043129">
    <property type="entry name" value="ATPase_NBD"/>
</dbReference>
<reference evidence="1" key="1">
    <citation type="journal article" date="2023" name="Mol. Phylogenet. Evol.">
        <title>Genome-scale phylogeny and comparative genomics of the fungal order Sordariales.</title>
        <authorList>
            <person name="Hensen N."/>
            <person name="Bonometti L."/>
            <person name="Westerberg I."/>
            <person name="Brannstrom I.O."/>
            <person name="Guillou S."/>
            <person name="Cros-Aarteil S."/>
            <person name="Calhoun S."/>
            <person name="Haridas S."/>
            <person name="Kuo A."/>
            <person name="Mondo S."/>
            <person name="Pangilinan J."/>
            <person name="Riley R."/>
            <person name="LaButti K."/>
            <person name="Andreopoulos B."/>
            <person name="Lipzen A."/>
            <person name="Chen C."/>
            <person name="Yan M."/>
            <person name="Daum C."/>
            <person name="Ng V."/>
            <person name="Clum A."/>
            <person name="Steindorff A."/>
            <person name="Ohm R.A."/>
            <person name="Martin F."/>
            <person name="Silar P."/>
            <person name="Natvig D.O."/>
            <person name="Lalanne C."/>
            <person name="Gautier V."/>
            <person name="Ament-Velasquez S.L."/>
            <person name="Kruys A."/>
            <person name="Hutchinson M.I."/>
            <person name="Powell A.J."/>
            <person name="Barry K."/>
            <person name="Miller A.N."/>
            <person name="Grigoriev I.V."/>
            <person name="Debuchy R."/>
            <person name="Gladieux P."/>
            <person name="Hiltunen Thoren M."/>
            <person name="Johannesson H."/>
        </authorList>
    </citation>
    <scope>NUCLEOTIDE SEQUENCE</scope>
    <source>
        <strain evidence="1">CBS 315.58</strain>
    </source>
</reference>
<sequence length="601" mass="67086">MPDVLPDIRVVVDFGTTSTGAKWNRPTIPQDPKQYICDWPEDDTGLEIKVPSVLAKRADATGALKWGFACEKDMDETNKWRYLKVSLDPEHHKKSKEYGWPHAPPTLLDVHQLVGTYLNRIYLHIKKTISNQLKADGKEWHERSVEFVFSVPTTWTNPGILRSFQNIIRSAGYGVPKRHTAILGTTEAEAAGASFFIHPDPTWGLRKGDILLSIDAGGGTTDCGALRIVATKPPLAEQIQDARGIGIGSMLIDVAFRGLVEDKLKRQCELPPQLADNLPLLLSQNITFHIAKCRFGPQGIDGPVLEIPLRGTDANFQFREVGIVNGKFQLERRELQQFFDVQFQGISKLLDDILKDLAGDGVERVKHILLSGGLGGSAYILDRLKDYVENSESAVLRGVQVHQSSLPRLAVIDGLLFEQDNRVLRTRAARASYGVLTNARYDADSHYGEDIVEGLDGHRQVPNQIVWVVRKGETFNNGHRFMTTVEKQIERDASLRLEETVVVSHGWGKVLPASMKKAALLDKTGSPLPQRLRLVVDLSDVADRKALVKKPKSRIFHKSELYLHCEYKLFIMIGPSGDVGFEAEHNGRIIPVPSEYVDLRV</sequence>
<dbReference type="Gene3D" id="3.90.640.10">
    <property type="entry name" value="Actin, Chain A, domain 4"/>
    <property type="match status" value="1"/>
</dbReference>
<dbReference type="CDD" id="cd10170">
    <property type="entry name" value="ASKHA_NBD_HSP70"/>
    <property type="match status" value="1"/>
</dbReference>
<evidence type="ECO:0000313" key="1">
    <source>
        <dbReference type="EMBL" id="KAK4205533.1"/>
    </source>
</evidence>
<dbReference type="PANTHER" id="PTHR42749">
    <property type="entry name" value="CELL SHAPE-DETERMINING PROTEIN MREB"/>
    <property type="match status" value="1"/>
</dbReference>
<dbReference type="EMBL" id="MU863876">
    <property type="protein sequence ID" value="KAK4205533.1"/>
    <property type="molecule type" value="Genomic_DNA"/>
</dbReference>
<comment type="caution">
    <text evidence="1">The sequence shown here is derived from an EMBL/GenBank/DDBJ whole genome shotgun (WGS) entry which is preliminary data.</text>
</comment>
<dbReference type="PANTHER" id="PTHR42749:SF1">
    <property type="entry name" value="CELL SHAPE-DETERMINING PROTEIN MREB"/>
    <property type="match status" value="1"/>
</dbReference>
<accession>A0AAN6XRF0</accession>
<dbReference type="Gene3D" id="3.30.420.40">
    <property type="match status" value="2"/>
</dbReference>
<evidence type="ECO:0000313" key="2">
    <source>
        <dbReference type="Proteomes" id="UP001303160"/>
    </source>
</evidence>
<protein>
    <submittedName>
        <fullName evidence="1">Uncharacterized protein</fullName>
    </submittedName>
</protein>
<dbReference type="SUPFAM" id="SSF53067">
    <property type="entry name" value="Actin-like ATPase domain"/>
    <property type="match status" value="1"/>
</dbReference>
<keyword evidence="2" id="KW-1185">Reference proteome</keyword>
<dbReference type="Proteomes" id="UP001303160">
    <property type="component" value="Unassembled WGS sequence"/>
</dbReference>
<name>A0AAN6XRF0_9PEZI</name>
<proteinExistence type="predicted"/>
<organism evidence="1 2">
    <name type="scientific">Triangularia verruculosa</name>
    <dbReference type="NCBI Taxonomy" id="2587418"/>
    <lineage>
        <taxon>Eukaryota</taxon>
        <taxon>Fungi</taxon>
        <taxon>Dikarya</taxon>
        <taxon>Ascomycota</taxon>
        <taxon>Pezizomycotina</taxon>
        <taxon>Sordariomycetes</taxon>
        <taxon>Sordariomycetidae</taxon>
        <taxon>Sordariales</taxon>
        <taxon>Podosporaceae</taxon>
        <taxon>Triangularia</taxon>
    </lineage>
</organism>